<dbReference type="NCBIfam" id="TIGR00012">
    <property type="entry name" value="L29"/>
    <property type="match status" value="1"/>
</dbReference>
<reference evidence="5" key="1">
    <citation type="submission" date="2021-02" db="EMBL/GenBank/DDBJ databases">
        <authorList>
            <person name="Dougan E. K."/>
            <person name="Rhodes N."/>
            <person name="Thang M."/>
            <person name="Chan C."/>
        </authorList>
    </citation>
    <scope>NUCLEOTIDE SEQUENCE</scope>
</reference>
<keyword evidence="2" id="KW-0689">Ribosomal protein</keyword>
<dbReference type="Proteomes" id="UP000604046">
    <property type="component" value="Unassembled WGS sequence"/>
</dbReference>
<dbReference type="InterPro" id="IPR018254">
    <property type="entry name" value="Ribosomal_uL29_CS"/>
</dbReference>
<gene>
    <name evidence="5" type="ORF">SNAT2548_LOCUS344</name>
</gene>
<feature type="coiled-coil region" evidence="4">
    <location>
        <begin position="77"/>
        <end position="104"/>
    </location>
</feature>
<evidence type="ECO:0000313" key="5">
    <source>
        <dbReference type="EMBL" id="CAE6917332.1"/>
    </source>
</evidence>
<evidence type="ECO:0000256" key="3">
    <source>
        <dbReference type="ARBA" id="ARBA00023274"/>
    </source>
</evidence>
<dbReference type="GO" id="GO:0006412">
    <property type="term" value="P:translation"/>
    <property type="evidence" value="ECO:0007669"/>
    <property type="project" value="InterPro"/>
</dbReference>
<evidence type="ECO:0008006" key="7">
    <source>
        <dbReference type="Google" id="ProtNLM"/>
    </source>
</evidence>
<comment type="caution">
    <text evidence="5">The sequence shown here is derived from an EMBL/GenBank/DDBJ whole genome shotgun (WGS) entry which is preliminary data.</text>
</comment>
<protein>
    <recommendedName>
        <fullName evidence="7">50S ribosomal protein L29</fullName>
    </recommendedName>
</protein>
<keyword evidence="3" id="KW-0687">Ribonucleoprotein</keyword>
<evidence type="ECO:0000256" key="2">
    <source>
        <dbReference type="ARBA" id="ARBA00022980"/>
    </source>
</evidence>
<evidence type="ECO:0000313" key="6">
    <source>
        <dbReference type="Proteomes" id="UP000604046"/>
    </source>
</evidence>
<evidence type="ECO:0000256" key="4">
    <source>
        <dbReference type="SAM" id="Coils"/>
    </source>
</evidence>
<proteinExistence type="inferred from homology"/>
<dbReference type="GO" id="GO:0003735">
    <property type="term" value="F:structural constituent of ribosome"/>
    <property type="evidence" value="ECO:0007669"/>
    <property type="project" value="InterPro"/>
</dbReference>
<dbReference type="GO" id="GO:0005840">
    <property type="term" value="C:ribosome"/>
    <property type="evidence" value="ECO:0007669"/>
    <property type="project" value="UniProtKB-KW"/>
</dbReference>
<dbReference type="OrthoDB" id="479698at2759"/>
<dbReference type="PROSITE" id="PS00579">
    <property type="entry name" value="RIBOSOMAL_L29"/>
    <property type="match status" value="1"/>
</dbReference>
<dbReference type="InterPro" id="IPR001854">
    <property type="entry name" value="Ribosomal_uL29"/>
</dbReference>
<keyword evidence="4" id="KW-0175">Coiled coil</keyword>
<dbReference type="Pfam" id="PF00831">
    <property type="entry name" value="Ribosomal_L29"/>
    <property type="match status" value="1"/>
</dbReference>
<dbReference type="SUPFAM" id="SSF46561">
    <property type="entry name" value="Ribosomal protein L29 (L29p)"/>
    <property type="match status" value="1"/>
</dbReference>
<dbReference type="HAMAP" id="MF_00374">
    <property type="entry name" value="Ribosomal_uL29"/>
    <property type="match status" value="1"/>
</dbReference>
<dbReference type="GO" id="GO:1990904">
    <property type="term" value="C:ribonucleoprotein complex"/>
    <property type="evidence" value="ECO:0007669"/>
    <property type="project" value="UniProtKB-KW"/>
</dbReference>
<dbReference type="Gene3D" id="1.10.287.310">
    <property type="match status" value="1"/>
</dbReference>
<evidence type="ECO:0000256" key="1">
    <source>
        <dbReference type="ARBA" id="ARBA00009254"/>
    </source>
</evidence>
<organism evidence="5 6">
    <name type="scientific">Symbiodinium natans</name>
    <dbReference type="NCBI Taxonomy" id="878477"/>
    <lineage>
        <taxon>Eukaryota</taxon>
        <taxon>Sar</taxon>
        <taxon>Alveolata</taxon>
        <taxon>Dinophyceae</taxon>
        <taxon>Suessiales</taxon>
        <taxon>Symbiodiniaceae</taxon>
        <taxon>Symbiodinium</taxon>
    </lineage>
</organism>
<dbReference type="InterPro" id="IPR036049">
    <property type="entry name" value="Ribosomal_uL29_sf"/>
</dbReference>
<sequence length="199" mass="23223">MASNRRWPVLAAIVASTSVSQFCFLQRPAILCGTAVTRSRLDRPLRRAEEEESAAADDSSAWWNDPETASLVDKLQVEETTDALQKLRRQMTLEEQAFDQEIEDVIIAGKRALLKLRMQRAVEMPGMKTHMFKKIRKQVARAMTLRRQREIARGITREQSRRMRRRRRLELKVKYEDAYGGERPGPKSNRWLRRMGRIV</sequence>
<comment type="similarity">
    <text evidence="1">Belongs to the universal ribosomal protein uL29 family.</text>
</comment>
<keyword evidence="6" id="KW-1185">Reference proteome</keyword>
<dbReference type="AlphaFoldDB" id="A0A812GHG7"/>
<dbReference type="EMBL" id="CAJNDS010000014">
    <property type="protein sequence ID" value="CAE6917332.1"/>
    <property type="molecule type" value="Genomic_DNA"/>
</dbReference>
<accession>A0A812GHG7</accession>
<name>A0A812GHG7_9DINO</name>